<keyword evidence="8" id="KW-1185">Reference proteome</keyword>
<dbReference type="InterPro" id="IPR013083">
    <property type="entry name" value="Znf_RING/FYVE/PHD"/>
</dbReference>
<reference evidence="7" key="2">
    <citation type="submission" date="2020-11" db="EMBL/GenBank/DDBJ databases">
        <authorList>
            <person name="McCartney M.A."/>
            <person name="Auch B."/>
            <person name="Kono T."/>
            <person name="Mallez S."/>
            <person name="Becker A."/>
            <person name="Gohl D.M."/>
            <person name="Silverstein K.A.T."/>
            <person name="Koren S."/>
            <person name="Bechman K.B."/>
            <person name="Herman A."/>
            <person name="Abrahante J.E."/>
            <person name="Garbe J."/>
        </authorList>
    </citation>
    <scope>NUCLEOTIDE SEQUENCE</scope>
    <source>
        <strain evidence="7">Duluth1</strain>
        <tissue evidence="7">Whole animal</tissue>
    </source>
</reference>
<sequence>MFYDDDNACGRREAGTQRATTNAVPGRSKSEVLGRKVGRLNGRKCALCKKPCQKHRELPCGHDFCKRCLEFYFESLGTNTLKSVYNYFKCPQCGKDIENPALPRSKWTKQFKTDKRTKFYSSPSGLSDVMVSSNVEIRSPDARLQRTSTHRTAIYARLHESAGFNSRIDSDAGCCQYWSGTSLPGGELVLADWLNSTVKVFNTHGRYIHHLKLPSQPLDLTYLCEDIMLVSLGSRSDNMIFLKVTGAPQATVKIISNTHLHGTFLYHTTRFERQWLGVFEESGDKVYVAVMETKLTSMQKINITMAKTDTSRVLALPSGINLTSNTYIHYCPALKRIFLAERSDLYCLTPAGELVFTQSFKQSNQEKFLLGAITSDATGGVYVTTQSNIICLNAAGERIDLIQTSFEPFDIHSANNKLFVMGRSDTVNVIDQSTE</sequence>
<keyword evidence="3" id="KW-0862">Zinc</keyword>
<evidence type="ECO:0000313" key="8">
    <source>
        <dbReference type="Proteomes" id="UP000828390"/>
    </source>
</evidence>
<dbReference type="InterPro" id="IPR001841">
    <property type="entry name" value="Znf_RING"/>
</dbReference>
<accession>A0A9D4QN45</accession>
<evidence type="ECO:0000256" key="5">
    <source>
        <dbReference type="SAM" id="MobiDB-lite"/>
    </source>
</evidence>
<dbReference type="PROSITE" id="PS50089">
    <property type="entry name" value="ZF_RING_2"/>
    <property type="match status" value="1"/>
</dbReference>
<evidence type="ECO:0000313" key="7">
    <source>
        <dbReference type="EMBL" id="KAH3836190.1"/>
    </source>
</evidence>
<keyword evidence="1" id="KW-0479">Metal-binding</keyword>
<dbReference type="EMBL" id="JAIWYP010000004">
    <property type="protein sequence ID" value="KAH3836190.1"/>
    <property type="molecule type" value="Genomic_DNA"/>
</dbReference>
<protein>
    <recommendedName>
        <fullName evidence="6">RING-type domain-containing protein</fullName>
    </recommendedName>
</protein>
<evidence type="ECO:0000256" key="2">
    <source>
        <dbReference type="ARBA" id="ARBA00022771"/>
    </source>
</evidence>
<proteinExistence type="predicted"/>
<dbReference type="GO" id="GO:0008270">
    <property type="term" value="F:zinc ion binding"/>
    <property type="evidence" value="ECO:0007669"/>
    <property type="project" value="UniProtKB-KW"/>
</dbReference>
<dbReference type="SUPFAM" id="SSF101898">
    <property type="entry name" value="NHL repeat"/>
    <property type="match status" value="1"/>
</dbReference>
<reference evidence="7" key="1">
    <citation type="journal article" date="2019" name="bioRxiv">
        <title>The Genome of the Zebra Mussel, Dreissena polymorpha: A Resource for Invasive Species Research.</title>
        <authorList>
            <person name="McCartney M.A."/>
            <person name="Auch B."/>
            <person name="Kono T."/>
            <person name="Mallez S."/>
            <person name="Zhang Y."/>
            <person name="Obille A."/>
            <person name="Becker A."/>
            <person name="Abrahante J.E."/>
            <person name="Garbe J."/>
            <person name="Badalamenti J.P."/>
            <person name="Herman A."/>
            <person name="Mangelson H."/>
            <person name="Liachko I."/>
            <person name="Sullivan S."/>
            <person name="Sone E.D."/>
            <person name="Koren S."/>
            <person name="Silverstein K.A.T."/>
            <person name="Beckman K.B."/>
            <person name="Gohl D.M."/>
        </authorList>
    </citation>
    <scope>NUCLEOTIDE SEQUENCE</scope>
    <source>
        <strain evidence="7">Duluth1</strain>
        <tissue evidence="7">Whole animal</tissue>
    </source>
</reference>
<feature type="domain" description="RING-type" evidence="6">
    <location>
        <begin position="45"/>
        <end position="93"/>
    </location>
</feature>
<evidence type="ECO:0000259" key="6">
    <source>
        <dbReference type="PROSITE" id="PS50089"/>
    </source>
</evidence>
<name>A0A9D4QN45_DREPO</name>
<keyword evidence="2 4" id="KW-0863">Zinc-finger</keyword>
<dbReference type="PROSITE" id="PS00518">
    <property type="entry name" value="ZF_RING_1"/>
    <property type="match status" value="1"/>
</dbReference>
<feature type="region of interest" description="Disordered" evidence="5">
    <location>
        <begin position="1"/>
        <end position="28"/>
    </location>
</feature>
<organism evidence="7 8">
    <name type="scientific">Dreissena polymorpha</name>
    <name type="common">Zebra mussel</name>
    <name type="synonym">Mytilus polymorpha</name>
    <dbReference type="NCBI Taxonomy" id="45954"/>
    <lineage>
        <taxon>Eukaryota</taxon>
        <taxon>Metazoa</taxon>
        <taxon>Spiralia</taxon>
        <taxon>Lophotrochozoa</taxon>
        <taxon>Mollusca</taxon>
        <taxon>Bivalvia</taxon>
        <taxon>Autobranchia</taxon>
        <taxon>Heteroconchia</taxon>
        <taxon>Euheterodonta</taxon>
        <taxon>Imparidentia</taxon>
        <taxon>Neoheterodontei</taxon>
        <taxon>Myida</taxon>
        <taxon>Dreissenoidea</taxon>
        <taxon>Dreissenidae</taxon>
        <taxon>Dreissena</taxon>
    </lineage>
</organism>
<dbReference type="AlphaFoldDB" id="A0A9D4QN45"/>
<dbReference type="Gene3D" id="3.30.40.10">
    <property type="entry name" value="Zinc/RING finger domain, C3HC4 (zinc finger)"/>
    <property type="match status" value="1"/>
</dbReference>
<comment type="caution">
    <text evidence="7">The sequence shown here is derived from an EMBL/GenBank/DDBJ whole genome shotgun (WGS) entry which is preliminary data.</text>
</comment>
<evidence type="ECO:0000256" key="4">
    <source>
        <dbReference type="PROSITE-ProRule" id="PRU00175"/>
    </source>
</evidence>
<gene>
    <name evidence="7" type="ORF">DPMN_109560</name>
</gene>
<evidence type="ECO:0000256" key="3">
    <source>
        <dbReference type="ARBA" id="ARBA00022833"/>
    </source>
</evidence>
<dbReference type="OrthoDB" id="6046420at2759"/>
<dbReference type="Proteomes" id="UP000828390">
    <property type="component" value="Unassembled WGS sequence"/>
</dbReference>
<dbReference type="SMART" id="SM00184">
    <property type="entry name" value="RING"/>
    <property type="match status" value="1"/>
</dbReference>
<dbReference type="SUPFAM" id="SSF57850">
    <property type="entry name" value="RING/U-box"/>
    <property type="match status" value="1"/>
</dbReference>
<evidence type="ECO:0000256" key="1">
    <source>
        <dbReference type="ARBA" id="ARBA00022723"/>
    </source>
</evidence>
<dbReference type="InterPro" id="IPR017907">
    <property type="entry name" value="Znf_RING_CS"/>
</dbReference>